<dbReference type="GO" id="GO:0004592">
    <property type="term" value="F:pantoate-beta-alanine ligase activity"/>
    <property type="evidence" value="ECO:0007669"/>
    <property type="project" value="UniProtKB-EC"/>
</dbReference>
<comment type="miscellaneous">
    <text evidence="8">The reaction proceeds by a bi uni uni bi ping pong mechanism.</text>
</comment>
<comment type="similarity">
    <text evidence="2 8">Belongs to the pantothenate synthetase family.</text>
</comment>
<keyword evidence="6 8" id="KW-0067">ATP-binding</keyword>
<keyword evidence="3 8" id="KW-0436">Ligase</keyword>
<keyword evidence="10" id="KW-1185">Reference proteome</keyword>
<dbReference type="EMBL" id="JAFVMF010000014">
    <property type="protein sequence ID" value="MBO1360817.1"/>
    <property type="molecule type" value="Genomic_DNA"/>
</dbReference>
<dbReference type="Gene3D" id="3.40.50.620">
    <property type="entry name" value="HUPs"/>
    <property type="match status" value="1"/>
</dbReference>
<feature type="binding site" evidence="8">
    <location>
        <begin position="181"/>
        <end position="184"/>
    </location>
    <ligand>
        <name>ATP</name>
        <dbReference type="ChEBI" id="CHEBI:30616"/>
    </ligand>
</feature>
<proteinExistence type="inferred from homology"/>
<dbReference type="PANTHER" id="PTHR21299">
    <property type="entry name" value="CYTIDYLATE KINASE/PANTOATE-BETA-ALANINE LIGASE"/>
    <property type="match status" value="1"/>
</dbReference>
<comment type="caution">
    <text evidence="9">The sequence shown here is derived from an EMBL/GenBank/DDBJ whole genome shotgun (WGS) entry which is preliminary data.</text>
</comment>
<evidence type="ECO:0000313" key="9">
    <source>
        <dbReference type="EMBL" id="MBO1360817.1"/>
    </source>
</evidence>
<dbReference type="InterPro" id="IPR003721">
    <property type="entry name" value="Pantoate_ligase"/>
</dbReference>
<dbReference type="Gene3D" id="3.30.1300.10">
    <property type="entry name" value="Pantoate-beta-alanine ligase, C-terminal domain"/>
    <property type="match status" value="1"/>
</dbReference>
<organism evidence="9 10">
    <name type="scientific">Acetobacter sacchari</name>
    <dbReference type="NCBI Taxonomy" id="2661687"/>
    <lineage>
        <taxon>Bacteria</taxon>
        <taxon>Pseudomonadati</taxon>
        <taxon>Pseudomonadota</taxon>
        <taxon>Alphaproteobacteria</taxon>
        <taxon>Acetobacterales</taxon>
        <taxon>Acetobacteraceae</taxon>
        <taxon>Acetobacter</taxon>
    </lineage>
</organism>
<dbReference type="Pfam" id="PF02569">
    <property type="entry name" value="Pantoate_ligase"/>
    <property type="match status" value="1"/>
</dbReference>
<dbReference type="SUPFAM" id="SSF52374">
    <property type="entry name" value="Nucleotidylyl transferase"/>
    <property type="match status" value="1"/>
</dbReference>
<comment type="function">
    <text evidence="8">Catalyzes the condensation of pantoate with beta-alanine in an ATP-dependent reaction via a pantoyl-adenylate intermediate.</text>
</comment>
<feature type="binding site" evidence="8">
    <location>
        <position position="173"/>
    </location>
    <ligand>
        <name>ATP</name>
        <dbReference type="ChEBI" id="CHEBI:30616"/>
    </ligand>
</feature>
<comment type="subcellular location">
    <subcellularLocation>
        <location evidence="8">Cytoplasm</location>
    </subcellularLocation>
</comment>
<keyword evidence="5 8" id="KW-0547">Nucleotide-binding</keyword>
<dbReference type="InterPro" id="IPR042176">
    <property type="entry name" value="Pantoate_ligase_C"/>
</dbReference>
<dbReference type="Proteomes" id="UP000664771">
    <property type="component" value="Unassembled WGS sequence"/>
</dbReference>
<dbReference type="HAMAP" id="MF_00158">
    <property type="entry name" value="PanC"/>
    <property type="match status" value="1"/>
</dbReference>
<sequence length="275" mass="30322">MIFRTISDLQAQVVAWKAEGATIGLTPTMGALHDGHLSLVKRACEQCDRVIVSIFVNPTQFNNAADLETYPRSENRDVALLDRVDAVFVPSITEMYPEGFVSNVRVGGLSERLEGAHRPGHFDGMATVVMKLFNISKADIAFFGEKDWQQLQIVRRMVKDFNHSIRIEGCVTLREADGLAMSSRNRRLGENARRRAPALYSAMQKVADAVRSGAERDVALDVGIQILRDSGFESIDYLDVCEATTLTPAEKSGASLRVLAAAWLDGVRLIDNLVV</sequence>
<evidence type="ECO:0000256" key="4">
    <source>
        <dbReference type="ARBA" id="ARBA00022655"/>
    </source>
</evidence>
<comment type="subunit">
    <text evidence="8">Homodimer.</text>
</comment>
<dbReference type="InterPro" id="IPR004821">
    <property type="entry name" value="Cyt_trans-like"/>
</dbReference>
<evidence type="ECO:0000256" key="2">
    <source>
        <dbReference type="ARBA" id="ARBA00009256"/>
    </source>
</evidence>
<evidence type="ECO:0000256" key="8">
    <source>
        <dbReference type="HAMAP-Rule" id="MF_00158"/>
    </source>
</evidence>
<evidence type="ECO:0000256" key="6">
    <source>
        <dbReference type="ARBA" id="ARBA00022840"/>
    </source>
</evidence>
<evidence type="ECO:0000256" key="1">
    <source>
        <dbReference type="ARBA" id="ARBA00004990"/>
    </source>
</evidence>
<feature type="binding site" evidence="8">
    <location>
        <position position="60"/>
    </location>
    <ligand>
        <name>(R)-pantoate</name>
        <dbReference type="ChEBI" id="CHEBI:15980"/>
    </ligand>
</feature>
<gene>
    <name evidence="8" type="primary">panC</name>
    <name evidence="9" type="ORF">J2D73_13585</name>
</gene>
<protein>
    <recommendedName>
        <fullName evidence="8">Pantothenate synthetase</fullName>
        <shortName evidence="8">PS</shortName>
        <ecNumber evidence="8">6.3.2.1</ecNumber>
    </recommendedName>
    <alternativeName>
        <fullName evidence="8">Pantoate--beta-alanine ligase</fullName>
    </alternativeName>
    <alternativeName>
        <fullName evidence="8">Pantoate-activating enzyme</fullName>
    </alternativeName>
</protein>
<dbReference type="RefSeq" id="WP_207882075.1">
    <property type="nucleotide sequence ID" value="NZ_JAFVMF010000014.1"/>
</dbReference>
<dbReference type="NCBIfam" id="TIGR00018">
    <property type="entry name" value="panC"/>
    <property type="match status" value="1"/>
</dbReference>
<dbReference type="EC" id="6.3.2.1" evidence="8"/>
<evidence type="ECO:0000256" key="3">
    <source>
        <dbReference type="ARBA" id="ARBA00022598"/>
    </source>
</evidence>
<accession>A0ABS3LY20</accession>
<dbReference type="InterPro" id="IPR014729">
    <property type="entry name" value="Rossmann-like_a/b/a_fold"/>
</dbReference>
<keyword evidence="8" id="KW-0963">Cytoplasm</keyword>
<comment type="pathway">
    <text evidence="1 8">Cofactor biosynthesis; (R)-pantothenate biosynthesis; (R)-pantothenate from (R)-pantoate and beta-alanine: step 1/1.</text>
</comment>
<evidence type="ECO:0000313" key="10">
    <source>
        <dbReference type="Proteomes" id="UP000664771"/>
    </source>
</evidence>
<dbReference type="CDD" id="cd00560">
    <property type="entry name" value="PanC"/>
    <property type="match status" value="1"/>
</dbReference>
<evidence type="ECO:0000256" key="5">
    <source>
        <dbReference type="ARBA" id="ARBA00022741"/>
    </source>
</evidence>
<comment type="catalytic activity">
    <reaction evidence="7 8">
        <text>(R)-pantoate + beta-alanine + ATP = (R)-pantothenate + AMP + diphosphate + H(+)</text>
        <dbReference type="Rhea" id="RHEA:10912"/>
        <dbReference type="ChEBI" id="CHEBI:15378"/>
        <dbReference type="ChEBI" id="CHEBI:15980"/>
        <dbReference type="ChEBI" id="CHEBI:29032"/>
        <dbReference type="ChEBI" id="CHEBI:30616"/>
        <dbReference type="ChEBI" id="CHEBI:33019"/>
        <dbReference type="ChEBI" id="CHEBI:57966"/>
        <dbReference type="ChEBI" id="CHEBI:456215"/>
        <dbReference type="EC" id="6.3.2.1"/>
    </reaction>
</comment>
<name>A0ABS3LY20_9PROT</name>
<keyword evidence="4 8" id="KW-0566">Pantothenate biosynthesis</keyword>
<evidence type="ECO:0000256" key="7">
    <source>
        <dbReference type="ARBA" id="ARBA00048258"/>
    </source>
</evidence>
<feature type="binding site" evidence="8">
    <location>
        <begin position="144"/>
        <end position="147"/>
    </location>
    <ligand>
        <name>ATP</name>
        <dbReference type="ChEBI" id="CHEBI:30616"/>
    </ligand>
</feature>
<reference evidence="9 10" key="1">
    <citation type="submission" date="2021-03" db="EMBL/GenBank/DDBJ databases">
        <title>The complete genome sequence of Acetobacter sacchari TBRC 11175.</title>
        <authorList>
            <person name="Charoenyingcharoen P."/>
            <person name="Yukphan P."/>
        </authorList>
    </citation>
    <scope>NUCLEOTIDE SEQUENCE [LARGE SCALE GENOMIC DNA]</scope>
    <source>
        <strain evidence="9 10">TBRC 11175</strain>
    </source>
</reference>
<feature type="binding site" evidence="8">
    <location>
        <position position="60"/>
    </location>
    <ligand>
        <name>beta-alanine</name>
        <dbReference type="ChEBI" id="CHEBI:57966"/>
    </ligand>
</feature>
<feature type="active site" description="Proton donor" evidence="8">
    <location>
        <position position="36"/>
    </location>
</feature>
<feature type="binding site" evidence="8">
    <location>
        <begin position="29"/>
        <end position="36"/>
    </location>
    <ligand>
        <name>ATP</name>
        <dbReference type="ChEBI" id="CHEBI:30616"/>
    </ligand>
</feature>
<dbReference type="NCBIfam" id="TIGR00125">
    <property type="entry name" value="cyt_tran_rel"/>
    <property type="match status" value="1"/>
</dbReference>
<dbReference type="PANTHER" id="PTHR21299:SF1">
    <property type="entry name" value="PANTOATE--BETA-ALANINE LIGASE"/>
    <property type="match status" value="1"/>
</dbReference>
<feature type="binding site" evidence="8">
    <location>
        <position position="150"/>
    </location>
    <ligand>
        <name>(R)-pantoate</name>
        <dbReference type="ChEBI" id="CHEBI:15980"/>
    </ligand>
</feature>